<dbReference type="SUPFAM" id="SSF53474">
    <property type="entry name" value="alpha/beta-Hydrolases"/>
    <property type="match status" value="1"/>
</dbReference>
<name>A0A381SFW2_9ZZZZ</name>
<dbReference type="PROSITE" id="PS51257">
    <property type="entry name" value="PROKAR_LIPOPROTEIN"/>
    <property type="match status" value="1"/>
</dbReference>
<dbReference type="InterPro" id="IPR000801">
    <property type="entry name" value="Esterase-like"/>
</dbReference>
<evidence type="ECO:0000313" key="1">
    <source>
        <dbReference type="EMBL" id="SVA02970.1"/>
    </source>
</evidence>
<proteinExistence type="predicted"/>
<dbReference type="EMBL" id="UINC01003061">
    <property type="protein sequence ID" value="SVA02970.1"/>
    <property type="molecule type" value="Genomic_DNA"/>
</dbReference>
<dbReference type="PANTHER" id="PTHR48098:SF1">
    <property type="entry name" value="DIACYLGLYCEROL ACYLTRANSFERASE_MYCOLYLTRANSFERASE AG85A"/>
    <property type="match status" value="1"/>
</dbReference>
<gene>
    <name evidence="1" type="ORF">METZ01_LOCUS55824</name>
</gene>
<accession>A0A381SFW2</accession>
<dbReference type="Gene3D" id="3.40.50.1820">
    <property type="entry name" value="alpha/beta hydrolase"/>
    <property type="match status" value="1"/>
</dbReference>
<dbReference type="InterPro" id="IPR029058">
    <property type="entry name" value="AB_hydrolase_fold"/>
</dbReference>
<dbReference type="PANTHER" id="PTHR48098">
    <property type="entry name" value="ENTEROCHELIN ESTERASE-RELATED"/>
    <property type="match status" value="1"/>
</dbReference>
<evidence type="ECO:0008006" key="2">
    <source>
        <dbReference type="Google" id="ProtNLM"/>
    </source>
</evidence>
<dbReference type="Pfam" id="PF00756">
    <property type="entry name" value="Esterase"/>
    <property type="match status" value="1"/>
</dbReference>
<protein>
    <recommendedName>
        <fullName evidence="2">Esterase</fullName>
    </recommendedName>
</protein>
<sequence length="371" mass="41286">MDRIKLLLVITCGLFVSACAGVEDNSNTTIKATTELYDVESKSRDAKVPVSVLLPPNFDRNGPPLPLLIHLHGGGGDRNTLVSLVENYTDMFDRGVLPHMVVVSFSGGPTSFYHGTWEQFVVDELPRWASETFGALSDPEHLTMTGISMGGYGSLKIGFKFPNRFKAIAPMEPAIMGVLEWPEPNRRNSWWLAKEFAEEVWGSPFDPSKFLADNPANIAVRNADEIRASGLDIYLEVGDQDFIQLHDGAEFLHRVLWDHDIQHEYHLVRWADHVGRSLGERIVEAHAFLAASLAGGKTEPTDLPLTDRERAYAEYQFSDARFRGEPEPDYNLLESGDRAPSVHAALWKPLKDLAASDPAMKRAYGELPATK</sequence>
<organism evidence="1">
    <name type="scientific">marine metagenome</name>
    <dbReference type="NCBI Taxonomy" id="408172"/>
    <lineage>
        <taxon>unclassified sequences</taxon>
        <taxon>metagenomes</taxon>
        <taxon>ecological metagenomes</taxon>
    </lineage>
</organism>
<dbReference type="GO" id="GO:0016747">
    <property type="term" value="F:acyltransferase activity, transferring groups other than amino-acyl groups"/>
    <property type="evidence" value="ECO:0007669"/>
    <property type="project" value="TreeGrafter"/>
</dbReference>
<dbReference type="InterPro" id="IPR050583">
    <property type="entry name" value="Mycobacterial_A85_antigen"/>
</dbReference>
<dbReference type="AlphaFoldDB" id="A0A381SFW2"/>
<reference evidence="1" key="1">
    <citation type="submission" date="2018-05" db="EMBL/GenBank/DDBJ databases">
        <authorList>
            <person name="Lanie J.A."/>
            <person name="Ng W.-L."/>
            <person name="Kazmierczak K.M."/>
            <person name="Andrzejewski T.M."/>
            <person name="Davidsen T.M."/>
            <person name="Wayne K.J."/>
            <person name="Tettelin H."/>
            <person name="Glass J.I."/>
            <person name="Rusch D."/>
            <person name="Podicherti R."/>
            <person name="Tsui H.-C.T."/>
            <person name="Winkler M.E."/>
        </authorList>
    </citation>
    <scope>NUCLEOTIDE SEQUENCE</scope>
</reference>